<dbReference type="RefSeq" id="WP_264326750.1">
    <property type="nucleotide sequence ID" value="NZ_JADEXQ010000080.1"/>
</dbReference>
<dbReference type="CDD" id="cd06260">
    <property type="entry name" value="DUF820-like"/>
    <property type="match status" value="1"/>
</dbReference>
<organism evidence="2 3">
    <name type="scientific">Romeriopsis navalis LEGE 11480</name>
    <dbReference type="NCBI Taxonomy" id="2777977"/>
    <lineage>
        <taxon>Bacteria</taxon>
        <taxon>Bacillati</taxon>
        <taxon>Cyanobacteriota</taxon>
        <taxon>Cyanophyceae</taxon>
        <taxon>Leptolyngbyales</taxon>
        <taxon>Leptolyngbyaceae</taxon>
        <taxon>Romeriopsis</taxon>
        <taxon>Romeriopsis navalis</taxon>
    </lineage>
</organism>
<evidence type="ECO:0000313" key="3">
    <source>
        <dbReference type="Proteomes" id="UP000625316"/>
    </source>
</evidence>
<dbReference type="Proteomes" id="UP000625316">
    <property type="component" value="Unassembled WGS sequence"/>
</dbReference>
<dbReference type="PANTHER" id="PTHR34107:SF2">
    <property type="entry name" value="SLL0888 PROTEIN"/>
    <property type="match status" value="1"/>
</dbReference>
<keyword evidence="2" id="KW-0378">Hydrolase</keyword>
<name>A0A928Z5W0_9CYAN</name>
<protein>
    <submittedName>
        <fullName evidence="2">Uma2 family endonuclease</fullName>
    </submittedName>
</protein>
<keyword evidence="2" id="KW-0540">Nuclease</keyword>
<proteinExistence type="predicted"/>
<dbReference type="InterPro" id="IPR011335">
    <property type="entry name" value="Restrct_endonuc-II-like"/>
</dbReference>
<accession>A0A928Z5W0</accession>
<dbReference type="InterPro" id="IPR012296">
    <property type="entry name" value="Nuclease_put_TT1808"/>
</dbReference>
<dbReference type="AlphaFoldDB" id="A0A928Z5W0"/>
<dbReference type="SUPFAM" id="SSF52980">
    <property type="entry name" value="Restriction endonuclease-like"/>
    <property type="match status" value="1"/>
</dbReference>
<keyword evidence="2" id="KW-0255">Endonuclease</keyword>
<dbReference type="PANTHER" id="PTHR34107">
    <property type="entry name" value="SLL0198 PROTEIN-RELATED"/>
    <property type="match status" value="1"/>
</dbReference>
<keyword evidence="3" id="KW-1185">Reference proteome</keyword>
<gene>
    <name evidence="2" type="ORF">IQ266_19490</name>
</gene>
<comment type="caution">
    <text evidence="2">The sequence shown here is derived from an EMBL/GenBank/DDBJ whole genome shotgun (WGS) entry which is preliminary data.</text>
</comment>
<reference evidence="2" key="1">
    <citation type="submission" date="2020-10" db="EMBL/GenBank/DDBJ databases">
        <authorList>
            <person name="Castelo-Branco R."/>
            <person name="Eusebio N."/>
            <person name="Adriana R."/>
            <person name="Vieira A."/>
            <person name="Brugerolle De Fraissinette N."/>
            <person name="Rezende De Castro R."/>
            <person name="Schneider M.P."/>
            <person name="Vasconcelos V."/>
            <person name="Leao P.N."/>
        </authorList>
    </citation>
    <scope>NUCLEOTIDE SEQUENCE</scope>
    <source>
        <strain evidence="2">LEGE 11480</strain>
    </source>
</reference>
<dbReference type="Gene3D" id="3.90.1570.10">
    <property type="entry name" value="tt1808, chain A"/>
    <property type="match status" value="1"/>
</dbReference>
<feature type="domain" description="Putative restriction endonuclease" evidence="1">
    <location>
        <begin position="12"/>
        <end position="187"/>
    </location>
</feature>
<evidence type="ECO:0000313" key="2">
    <source>
        <dbReference type="EMBL" id="MBE9031923.1"/>
    </source>
</evidence>
<dbReference type="Pfam" id="PF05685">
    <property type="entry name" value="Uma2"/>
    <property type="match status" value="1"/>
</dbReference>
<dbReference type="InterPro" id="IPR008538">
    <property type="entry name" value="Uma2"/>
</dbReference>
<evidence type="ECO:0000259" key="1">
    <source>
        <dbReference type="Pfam" id="PF05685"/>
    </source>
</evidence>
<sequence length="195" mass="21643">MTIATPKRLTIEEYLGYDDGTDTPYMLRDGVLVTMGAESDRNVSVAMFLISIFLQVLPYSLLRRGTEIAVPGTNAETRYPDLMVLTEECRSALAGAKRSLITFEMPAPALVVEVVSNSEQDKASRDRDYEDKRTEYAGRGIPEYWIVDPVKQVVLVLTLVDDAYEAVEFMGEQAIVSQTFSELTLTTTQILAAGE</sequence>
<dbReference type="EMBL" id="JADEXQ010000080">
    <property type="protein sequence ID" value="MBE9031923.1"/>
    <property type="molecule type" value="Genomic_DNA"/>
</dbReference>
<dbReference type="GO" id="GO:0004519">
    <property type="term" value="F:endonuclease activity"/>
    <property type="evidence" value="ECO:0007669"/>
    <property type="project" value="UniProtKB-KW"/>
</dbReference>